<organism evidence="2 3">
    <name type="scientific">Pseudomonas fluorescens</name>
    <dbReference type="NCBI Taxonomy" id="294"/>
    <lineage>
        <taxon>Bacteria</taxon>
        <taxon>Pseudomonadati</taxon>
        <taxon>Pseudomonadota</taxon>
        <taxon>Gammaproteobacteria</taxon>
        <taxon>Pseudomonadales</taxon>
        <taxon>Pseudomonadaceae</taxon>
        <taxon>Pseudomonas</taxon>
    </lineage>
</organism>
<evidence type="ECO:0000313" key="3">
    <source>
        <dbReference type="Proteomes" id="UP000326241"/>
    </source>
</evidence>
<feature type="transmembrane region" description="Helical" evidence="1">
    <location>
        <begin position="213"/>
        <end position="239"/>
    </location>
</feature>
<dbReference type="Proteomes" id="UP000326241">
    <property type="component" value="Unassembled WGS sequence"/>
</dbReference>
<feature type="transmembrane region" description="Helical" evidence="1">
    <location>
        <begin position="245"/>
        <end position="265"/>
    </location>
</feature>
<evidence type="ECO:0000256" key="1">
    <source>
        <dbReference type="SAM" id="Phobius"/>
    </source>
</evidence>
<keyword evidence="1" id="KW-1133">Transmembrane helix</keyword>
<keyword evidence="1" id="KW-0472">Membrane</keyword>
<evidence type="ECO:0008006" key="4">
    <source>
        <dbReference type="Google" id="ProtNLM"/>
    </source>
</evidence>
<protein>
    <recommendedName>
        <fullName evidence="4">Transmembrane protein</fullName>
    </recommendedName>
</protein>
<evidence type="ECO:0000313" key="2">
    <source>
        <dbReference type="EMBL" id="VVN03561.1"/>
    </source>
</evidence>
<keyword evidence="1" id="KW-0812">Transmembrane</keyword>
<dbReference type="AlphaFoldDB" id="A0A5E6UEV9"/>
<accession>A0A5E6UEV9</accession>
<sequence length="273" mass="29710">MKGRVFDWKFILTLTVAILGIVVPLVWQSDLSSKSMELRLSSSTSLEPPSKILDLQVVLDGKKLETPYSSSLELVNTGSKTVLSSDFDKPIEILIGDGAKLVTARITDTTPNDIPAEISLSGNVIRIAPHLSNPKDAISLSIITSGEKPVYSTRGRIAGIQHIPYTDLTLPKPIYIRYLKSVINGVAGWGLLCVTVLFSFVHFDRPEFGVPKVVSLFIGLVSYVGAVQLVGSALSGLVLRNQWGIFIPIAVISTTTAIAACLFLLRRWNRQAH</sequence>
<feature type="transmembrane region" description="Helical" evidence="1">
    <location>
        <begin position="182"/>
        <end position="201"/>
    </location>
</feature>
<reference evidence="2 3" key="1">
    <citation type="submission" date="2019-09" db="EMBL/GenBank/DDBJ databases">
        <authorList>
            <person name="Chandra G."/>
            <person name="Truman W A."/>
        </authorList>
    </citation>
    <scope>NUCLEOTIDE SEQUENCE [LARGE SCALE GENOMIC DNA]</scope>
    <source>
        <strain evidence="2">PS624</strain>
    </source>
</reference>
<gene>
    <name evidence="2" type="ORF">PS624_03456</name>
</gene>
<dbReference type="EMBL" id="CABVGZ010000037">
    <property type="protein sequence ID" value="VVN03561.1"/>
    <property type="molecule type" value="Genomic_DNA"/>
</dbReference>
<name>A0A5E6UEV9_PSEFL</name>
<proteinExistence type="predicted"/>